<protein>
    <recommendedName>
        <fullName evidence="2">Transposase</fullName>
    </recommendedName>
</protein>
<gene>
    <name evidence="1" type="ORF">AVDCRST_MAG18-2341</name>
</gene>
<accession>A0A6J4VAY7</accession>
<evidence type="ECO:0008006" key="2">
    <source>
        <dbReference type="Google" id="ProtNLM"/>
    </source>
</evidence>
<reference evidence="1" key="1">
    <citation type="submission" date="2020-02" db="EMBL/GenBank/DDBJ databases">
        <authorList>
            <person name="Meier V. D."/>
        </authorList>
    </citation>
    <scope>NUCLEOTIDE SEQUENCE</scope>
    <source>
        <strain evidence="1">AVDCRST_MAG18</strain>
    </source>
</reference>
<evidence type="ECO:0000313" key="1">
    <source>
        <dbReference type="EMBL" id="CAA9574118.1"/>
    </source>
</evidence>
<organism evidence="1">
    <name type="scientific">uncultured Thermomicrobiales bacterium</name>
    <dbReference type="NCBI Taxonomy" id="1645740"/>
    <lineage>
        <taxon>Bacteria</taxon>
        <taxon>Pseudomonadati</taxon>
        <taxon>Thermomicrobiota</taxon>
        <taxon>Thermomicrobia</taxon>
        <taxon>Thermomicrobiales</taxon>
        <taxon>environmental samples</taxon>
    </lineage>
</organism>
<dbReference type="AlphaFoldDB" id="A0A6J4VAY7"/>
<name>A0A6J4VAY7_9BACT</name>
<sequence>MGQNRRFSKDFERLTSTGEALIHIAMTRLMVRRLARP</sequence>
<dbReference type="EMBL" id="CADCWN010000175">
    <property type="protein sequence ID" value="CAA9574118.1"/>
    <property type="molecule type" value="Genomic_DNA"/>
</dbReference>
<proteinExistence type="predicted"/>